<dbReference type="AlphaFoldDB" id="B6INX2"/>
<dbReference type="STRING" id="414684.RC1_1998"/>
<dbReference type="EMBL" id="CP000613">
    <property type="protein sequence ID" value="ACI99392.1"/>
    <property type="molecule type" value="Genomic_DNA"/>
</dbReference>
<dbReference type="InterPro" id="IPR021070">
    <property type="entry name" value="Killing_trait_RebB"/>
</dbReference>
<dbReference type="HOGENOM" id="CLU_143345_0_0_5"/>
<evidence type="ECO:0000313" key="2">
    <source>
        <dbReference type="Proteomes" id="UP000001591"/>
    </source>
</evidence>
<protein>
    <submittedName>
        <fullName evidence="1">R body protein, putative</fullName>
    </submittedName>
</protein>
<keyword evidence="2" id="KW-1185">Reference proteome</keyword>
<dbReference type="RefSeq" id="WP_012567177.1">
    <property type="nucleotide sequence ID" value="NC_011420.2"/>
</dbReference>
<evidence type="ECO:0000313" key="1">
    <source>
        <dbReference type="EMBL" id="ACI99392.1"/>
    </source>
</evidence>
<dbReference type="OrthoDB" id="8594924at2"/>
<dbReference type="Proteomes" id="UP000001591">
    <property type="component" value="Chromosome"/>
</dbReference>
<gene>
    <name evidence="1" type="ordered locus">RC1_1998</name>
</gene>
<sequence length="115" mass="11916">MAETTLANGLVTDAVTQAQVQVLGAAPAHATGALYQAMAQSLALSMQNAVANQQHMNAIGTALTSQCVALIASIPTAADTRAVNAMLVQQELVSAIRDLRSMVQSLTRTDQVPGR</sequence>
<dbReference type="Pfam" id="PF11747">
    <property type="entry name" value="RebB"/>
    <property type="match status" value="1"/>
</dbReference>
<accession>B6INX2</accession>
<organism evidence="1 2">
    <name type="scientific">Rhodospirillum centenum (strain ATCC 51521 / SW)</name>
    <dbReference type="NCBI Taxonomy" id="414684"/>
    <lineage>
        <taxon>Bacteria</taxon>
        <taxon>Pseudomonadati</taxon>
        <taxon>Pseudomonadota</taxon>
        <taxon>Alphaproteobacteria</taxon>
        <taxon>Rhodospirillales</taxon>
        <taxon>Rhodospirillaceae</taxon>
        <taxon>Rhodospirillum</taxon>
    </lineage>
</organism>
<dbReference type="KEGG" id="rce:RC1_1998"/>
<proteinExistence type="predicted"/>
<reference evidence="1 2" key="1">
    <citation type="journal article" date="2010" name="BMC Genomics">
        <title>Metabolic flexibility revealed in the genome of the cyst-forming alpha-1 proteobacterium Rhodospirillum centenum.</title>
        <authorList>
            <person name="Lu Y.K."/>
            <person name="Marden J."/>
            <person name="Han M."/>
            <person name="Swingley W.D."/>
            <person name="Mastrian S.D."/>
            <person name="Chowdhury S.R."/>
            <person name="Hao J."/>
            <person name="Helmy T."/>
            <person name="Kim S."/>
            <person name="Kurdoglu A.A."/>
            <person name="Matthies H.J."/>
            <person name="Rollo D."/>
            <person name="Stothard P."/>
            <person name="Blankenship R.E."/>
            <person name="Bauer C.E."/>
            <person name="Touchman J.W."/>
        </authorList>
    </citation>
    <scope>NUCLEOTIDE SEQUENCE [LARGE SCALE GENOMIC DNA]</scope>
    <source>
        <strain evidence="2">ATCC 51521 / SW</strain>
    </source>
</reference>
<name>B6INX2_RHOCS</name>